<evidence type="ECO:0000313" key="2">
    <source>
        <dbReference type="EMBL" id="KAA1081061.1"/>
    </source>
</evidence>
<name>A0A5B0MVN6_PUCGR</name>
<feature type="compositionally biased region" description="Low complexity" evidence="1">
    <location>
        <begin position="23"/>
        <end position="35"/>
    </location>
</feature>
<organism evidence="2 3">
    <name type="scientific">Puccinia graminis f. sp. tritici</name>
    <dbReference type="NCBI Taxonomy" id="56615"/>
    <lineage>
        <taxon>Eukaryota</taxon>
        <taxon>Fungi</taxon>
        <taxon>Dikarya</taxon>
        <taxon>Basidiomycota</taxon>
        <taxon>Pucciniomycotina</taxon>
        <taxon>Pucciniomycetes</taxon>
        <taxon>Pucciniales</taxon>
        <taxon>Pucciniaceae</taxon>
        <taxon>Puccinia</taxon>
    </lineage>
</organism>
<dbReference type="OrthoDB" id="2507637at2759"/>
<feature type="compositionally biased region" description="Low complexity" evidence="1">
    <location>
        <begin position="380"/>
        <end position="396"/>
    </location>
</feature>
<feature type="region of interest" description="Disordered" evidence="1">
    <location>
        <begin position="96"/>
        <end position="128"/>
    </location>
</feature>
<feature type="region of interest" description="Disordered" evidence="1">
    <location>
        <begin position="515"/>
        <end position="552"/>
    </location>
</feature>
<protein>
    <recommendedName>
        <fullName evidence="4">CCHC-type domain-containing protein</fullName>
    </recommendedName>
</protein>
<feature type="region of interest" description="Disordered" evidence="1">
    <location>
        <begin position="1"/>
        <end position="51"/>
    </location>
</feature>
<evidence type="ECO:0008006" key="4">
    <source>
        <dbReference type="Google" id="ProtNLM"/>
    </source>
</evidence>
<feature type="region of interest" description="Disordered" evidence="1">
    <location>
        <begin position="455"/>
        <end position="478"/>
    </location>
</feature>
<sequence length="715" mass="78548">MSFPGQFFTPAYHNIENERAWNDSSDSSDSDGSGSTVRENQPSAEEKGKQRAETLDDLIAEGRNLVEQVRKNGVVGTEVAEKVKLFEGQASGSNKKVGTYGVPSEGSEERMNLDDPTPPRSLGPLKAKIRPKDYPNIRFSTTEVSRFLEHFEAAADGEGAEDSDKVRQVVNFIQDEEALRDVEDIKFIVSLAQISTDMDGYEKKDWAELKKEMLEKWGQSEQRYREADLDKLAAEMTEKGGVQTREQYGKYVSSFDRILKYLNRNGIVTDTPGAVKRTFIKAFLKEMRERALRQLYDRNLVKRSKDGGVIVLPDMKEIRKALLGEMDMQELVEDGIEAGGSGSAKSKEPVSAKEVGELADTLKELRLFMQKTVTQSWKPPAGRAGAEATSAAPEAANKGQGFAPRGPPACSYCSSTAHFKSQCPDLTTDIKTLGVRPTMRDYYLDGEKIEAAIPRDEVRKRRSADSPETAKGKEAEVKSHIGIVERGRAWTPPAVAAEVRAVAAEERVCFGERYDRMELDPNPKAEPAPKKPKAREPATQQSAKKKRASELARKALGNETALSLTLKDLATISRLMAEQLIGSIREAAGPLFRETAEKVSAPVETVLAEVRSAEYGENDKPVHRALVSCPLGYVEMEIKGQKVWAMIDSGSMINIMPAELARATSLARRKTSMSIRTMGGFRCEVEGVVEAEPVLVAKNGSTVLSQAEGGDNGGT</sequence>
<dbReference type="Gene3D" id="2.40.70.10">
    <property type="entry name" value="Acid Proteases"/>
    <property type="match status" value="1"/>
</dbReference>
<keyword evidence="3" id="KW-1185">Reference proteome</keyword>
<dbReference type="Proteomes" id="UP000324748">
    <property type="component" value="Unassembled WGS sequence"/>
</dbReference>
<evidence type="ECO:0000313" key="3">
    <source>
        <dbReference type="Proteomes" id="UP000324748"/>
    </source>
</evidence>
<proteinExistence type="predicted"/>
<gene>
    <name evidence="2" type="ORF">PGT21_028613</name>
</gene>
<reference evidence="2 3" key="1">
    <citation type="submission" date="2019-05" db="EMBL/GenBank/DDBJ databases">
        <title>Emergence of the Ug99 lineage of the wheat stem rust pathogen through somatic hybridization.</title>
        <authorList>
            <person name="Li F."/>
            <person name="Upadhyaya N.M."/>
            <person name="Sperschneider J."/>
            <person name="Matny O."/>
            <person name="Nguyen-Phuc H."/>
            <person name="Mago R."/>
            <person name="Raley C."/>
            <person name="Miller M.E."/>
            <person name="Silverstein K.A.T."/>
            <person name="Henningsen E."/>
            <person name="Hirsch C.D."/>
            <person name="Visser B."/>
            <person name="Pretorius Z.A."/>
            <person name="Steffenson B.J."/>
            <person name="Schwessinger B."/>
            <person name="Dodds P.N."/>
            <person name="Figueroa M."/>
        </authorList>
    </citation>
    <scope>NUCLEOTIDE SEQUENCE [LARGE SCALE GENOMIC DNA]</scope>
    <source>
        <strain evidence="2">21-0</strain>
    </source>
</reference>
<dbReference type="AlphaFoldDB" id="A0A5B0MVN6"/>
<feature type="compositionally biased region" description="Basic and acidic residues" evidence="1">
    <location>
        <begin position="515"/>
        <end position="529"/>
    </location>
</feature>
<comment type="caution">
    <text evidence="2">The sequence shown here is derived from an EMBL/GenBank/DDBJ whole genome shotgun (WGS) entry which is preliminary data.</text>
</comment>
<accession>A0A5B0MVN6</accession>
<dbReference type="EMBL" id="VSWC01000131">
    <property type="protein sequence ID" value="KAA1081061.1"/>
    <property type="molecule type" value="Genomic_DNA"/>
</dbReference>
<evidence type="ECO:0000256" key="1">
    <source>
        <dbReference type="SAM" id="MobiDB-lite"/>
    </source>
</evidence>
<dbReference type="InterPro" id="IPR021109">
    <property type="entry name" value="Peptidase_aspartic_dom_sf"/>
</dbReference>
<feature type="region of interest" description="Disordered" evidence="1">
    <location>
        <begin position="377"/>
        <end position="407"/>
    </location>
</feature>